<organism evidence="1 2">
    <name type="scientific">Diploptera punctata</name>
    <name type="common">Pacific beetle cockroach</name>
    <dbReference type="NCBI Taxonomy" id="6984"/>
    <lineage>
        <taxon>Eukaryota</taxon>
        <taxon>Metazoa</taxon>
        <taxon>Ecdysozoa</taxon>
        <taxon>Arthropoda</taxon>
        <taxon>Hexapoda</taxon>
        <taxon>Insecta</taxon>
        <taxon>Pterygota</taxon>
        <taxon>Neoptera</taxon>
        <taxon>Polyneoptera</taxon>
        <taxon>Dictyoptera</taxon>
        <taxon>Blattodea</taxon>
        <taxon>Blaberoidea</taxon>
        <taxon>Blaberidae</taxon>
        <taxon>Diplopterinae</taxon>
        <taxon>Diploptera</taxon>
    </lineage>
</organism>
<feature type="non-terminal residue" evidence="1">
    <location>
        <position position="64"/>
    </location>
</feature>
<feature type="non-terminal residue" evidence="1">
    <location>
        <position position="1"/>
    </location>
</feature>
<evidence type="ECO:0000313" key="1">
    <source>
        <dbReference type="EMBL" id="KAJ9596328.1"/>
    </source>
</evidence>
<protein>
    <submittedName>
        <fullName evidence="1">Uncharacterized protein</fullName>
    </submittedName>
</protein>
<dbReference type="Proteomes" id="UP001233999">
    <property type="component" value="Unassembled WGS sequence"/>
</dbReference>
<sequence length="64" mass="7131">IKISFVKTFFSRTYFFIVPKLGLDLVPRVGAHMVDPDTMSVVELYHVHACAGRLTGCHLNAVVL</sequence>
<name>A0AAD8AC37_DIPPU</name>
<comment type="caution">
    <text evidence="1">The sequence shown here is derived from an EMBL/GenBank/DDBJ whole genome shotgun (WGS) entry which is preliminary data.</text>
</comment>
<dbReference type="EMBL" id="JASPKZ010001995">
    <property type="protein sequence ID" value="KAJ9596328.1"/>
    <property type="molecule type" value="Genomic_DNA"/>
</dbReference>
<evidence type="ECO:0000313" key="2">
    <source>
        <dbReference type="Proteomes" id="UP001233999"/>
    </source>
</evidence>
<reference evidence="1" key="2">
    <citation type="submission" date="2023-05" db="EMBL/GenBank/DDBJ databases">
        <authorList>
            <person name="Fouks B."/>
        </authorList>
    </citation>
    <scope>NUCLEOTIDE SEQUENCE</scope>
    <source>
        <strain evidence="1">Stay&amp;Tobe</strain>
        <tissue evidence="1">Testes</tissue>
    </source>
</reference>
<gene>
    <name evidence="1" type="ORF">L9F63_012661</name>
</gene>
<accession>A0AAD8AC37</accession>
<proteinExistence type="predicted"/>
<keyword evidence="2" id="KW-1185">Reference proteome</keyword>
<reference evidence="1" key="1">
    <citation type="journal article" date="2023" name="IScience">
        <title>Live-bearing cockroach genome reveals convergent evolutionary mechanisms linked to viviparity in insects and beyond.</title>
        <authorList>
            <person name="Fouks B."/>
            <person name="Harrison M.C."/>
            <person name="Mikhailova A.A."/>
            <person name="Marchal E."/>
            <person name="English S."/>
            <person name="Carruthers M."/>
            <person name="Jennings E.C."/>
            <person name="Chiamaka E.L."/>
            <person name="Frigard R.A."/>
            <person name="Pippel M."/>
            <person name="Attardo G.M."/>
            <person name="Benoit J.B."/>
            <person name="Bornberg-Bauer E."/>
            <person name="Tobe S.S."/>
        </authorList>
    </citation>
    <scope>NUCLEOTIDE SEQUENCE</scope>
    <source>
        <strain evidence="1">Stay&amp;Tobe</strain>
    </source>
</reference>
<dbReference type="AlphaFoldDB" id="A0AAD8AC37"/>